<organism evidence="1 2">
    <name type="scientific">Trema orientale</name>
    <name type="common">Charcoal tree</name>
    <name type="synonym">Celtis orientalis</name>
    <dbReference type="NCBI Taxonomy" id="63057"/>
    <lineage>
        <taxon>Eukaryota</taxon>
        <taxon>Viridiplantae</taxon>
        <taxon>Streptophyta</taxon>
        <taxon>Embryophyta</taxon>
        <taxon>Tracheophyta</taxon>
        <taxon>Spermatophyta</taxon>
        <taxon>Magnoliopsida</taxon>
        <taxon>eudicotyledons</taxon>
        <taxon>Gunneridae</taxon>
        <taxon>Pentapetalae</taxon>
        <taxon>rosids</taxon>
        <taxon>fabids</taxon>
        <taxon>Rosales</taxon>
        <taxon>Cannabaceae</taxon>
        <taxon>Trema</taxon>
    </lineage>
</organism>
<proteinExistence type="predicted"/>
<keyword evidence="2" id="KW-1185">Reference proteome</keyword>
<dbReference type="EMBL" id="JXTC01000152">
    <property type="protein sequence ID" value="PON85126.1"/>
    <property type="molecule type" value="Genomic_DNA"/>
</dbReference>
<protein>
    <submittedName>
        <fullName evidence="1">Uncharacterized protein</fullName>
    </submittedName>
</protein>
<dbReference type="Proteomes" id="UP000237000">
    <property type="component" value="Unassembled WGS sequence"/>
</dbReference>
<accession>A0A2P5EHW3</accession>
<comment type="caution">
    <text evidence="1">The sequence shown here is derived from an EMBL/GenBank/DDBJ whole genome shotgun (WGS) entry which is preliminary data.</text>
</comment>
<reference evidence="2" key="1">
    <citation type="submission" date="2016-06" db="EMBL/GenBank/DDBJ databases">
        <title>Parallel loss of symbiosis genes in relatives of nitrogen-fixing non-legume Parasponia.</title>
        <authorList>
            <person name="Van Velzen R."/>
            <person name="Holmer R."/>
            <person name="Bu F."/>
            <person name="Rutten L."/>
            <person name="Van Zeijl A."/>
            <person name="Liu W."/>
            <person name="Santuari L."/>
            <person name="Cao Q."/>
            <person name="Sharma T."/>
            <person name="Shen D."/>
            <person name="Roswanjaya Y."/>
            <person name="Wardhani T."/>
            <person name="Kalhor M.S."/>
            <person name="Jansen J."/>
            <person name="Van den Hoogen J."/>
            <person name="Gungor B."/>
            <person name="Hartog M."/>
            <person name="Hontelez J."/>
            <person name="Verver J."/>
            <person name="Yang W.-C."/>
            <person name="Schijlen E."/>
            <person name="Repin R."/>
            <person name="Schilthuizen M."/>
            <person name="Schranz E."/>
            <person name="Heidstra R."/>
            <person name="Miyata K."/>
            <person name="Fedorova E."/>
            <person name="Kohlen W."/>
            <person name="Bisseling T."/>
            <person name="Smit S."/>
            <person name="Geurts R."/>
        </authorList>
    </citation>
    <scope>NUCLEOTIDE SEQUENCE [LARGE SCALE GENOMIC DNA]</scope>
    <source>
        <strain evidence="2">cv. RG33-2</strain>
    </source>
</reference>
<gene>
    <name evidence="1" type="ORF">TorRG33x02_191000</name>
</gene>
<evidence type="ECO:0000313" key="1">
    <source>
        <dbReference type="EMBL" id="PON85126.1"/>
    </source>
</evidence>
<name>A0A2P5EHW3_TREOI</name>
<dbReference type="AlphaFoldDB" id="A0A2P5EHW3"/>
<dbReference type="InParanoid" id="A0A2P5EHW3"/>
<sequence length="117" mass="13914">MIRDNLKINISPLLGLFIRKKGRCEYQEQAWLRDHQDRLPTPKLSKLLLLTAKVPPFLVQKALYTNIFFHQRSTIQQNLLQKKGFDTMEQIHLKSSSHYDVYISILFFYRKKYLASS</sequence>
<evidence type="ECO:0000313" key="2">
    <source>
        <dbReference type="Proteomes" id="UP000237000"/>
    </source>
</evidence>